<dbReference type="Gene3D" id="2.130.10.10">
    <property type="entry name" value="YVTN repeat-like/Quinoprotein amine dehydrogenase"/>
    <property type="match status" value="1"/>
</dbReference>
<dbReference type="PROSITE" id="PS00678">
    <property type="entry name" value="WD_REPEATS_1"/>
    <property type="match status" value="2"/>
</dbReference>
<dbReference type="SMART" id="SM00320">
    <property type="entry name" value="WD40"/>
    <property type="match status" value="2"/>
</dbReference>
<evidence type="ECO:0000256" key="1">
    <source>
        <dbReference type="ARBA" id="ARBA00022574"/>
    </source>
</evidence>
<dbReference type="RefSeq" id="XP_018257291.1">
    <property type="nucleotide sequence ID" value="XM_018396426.1"/>
</dbReference>
<proteinExistence type="inferred from homology"/>
<keyword evidence="1 7" id="KW-0853">WD repeat</keyword>
<keyword evidence="2" id="KW-0677">Repeat</keyword>
<protein>
    <recommendedName>
        <fullName evidence="5">Mitochondrial division protein 1</fullName>
    </recommendedName>
</protein>
<dbReference type="PROSITE" id="PS50294">
    <property type="entry name" value="WD_REPEATS_REGION"/>
    <property type="match status" value="2"/>
</dbReference>
<accession>A0A0J9W9S8</accession>
<evidence type="ECO:0000256" key="6">
    <source>
        <dbReference type="ARBA" id="ARBA00043913"/>
    </source>
</evidence>
<dbReference type="Pfam" id="PF00400">
    <property type="entry name" value="WD40"/>
    <property type="match status" value="2"/>
</dbReference>
<evidence type="ECO:0000313" key="8">
    <source>
        <dbReference type="EMBL" id="KNB19246.1"/>
    </source>
</evidence>
<dbReference type="PANTHER" id="PTHR22847">
    <property type="entry name" value="WD40 REPEAT PROTEIN"/>
    <property type="match status" value="1"/>
</dbReference>
<dbReference type="AlphaFoldDB" id="A0A0J9W9S8"/>
<dbReference type="EMBL" id="DS231731">
    <property type="protein sequence ID" value="KNB19246.1"/>
    <property type="molecule type" value="Genomic_DNA"/>
</dbReference>
<evidence type="ECO:0000256" key="5">
    <source>
        <dbReference type="ARBA" id="ARBA00039789"/>
    </source>
</evidence>
<dbReference type="GO" id="GO:0005634">
    <property type="term" value="C:nucleus"/>
    <property type="evidence" value="ECO:0007669"/>
    <property type="project" value="TreeGrafter"/>
</dbReference>
<dbReference type="InterPro" id="IPR019775">
    <property type="entry name" value="WD40_repeat_CS"/>
</dbReference>
<keyword evidence="3" id="KW-0175">Coiled coil</keyword>
<organism evidence="8 9">
    <name type="scientific">Fusarium oxysporum f. sp. lycopersici (strain 4287 / CBS 123668 / FGSC 9935 / NRRL 34936)</name>
    <name type="common">Fusarium vascular wilt of tomato</name>
    <dbReference type="NCBI Taxonomy" id="426428"/>
    <lineage>
        <taxon>Eukaryota</taxon>
        <taxon>Fungi</taxon>
        <taxon>Dikarya</taxon>
        <taxon>Ascomycota</taxon>
        <taxon>Pezizomycotina</taxon>
        <taxon>Sordariomycetes</taxon>
        <taxon>Hypocreomycetidae</taxon>
        <taxon>Hypocreales</taxon>
        <taxon>Nectriaceae</taxon>
        <taxon>Fusarium</taxon>
        <taxon>Fusarium oxysporum species complex</taxon>
    </lineage>
</organism>
<evidence type="ECO:0000313" key="9">
    <source>
        <dbReference type="Proteomes" id="UP000009097"/>
    </source>
</evidence>
<dbReference type="PROSITE" id="PS50082">
    <property type="entry name" value="WD_REPEATS_2"/>
    <property type="match status" value="2"/>
</dbReference>
<dbReference type="Proteomes" id="UP000009097">
    <property type="component" value="Chromosome 14"/>
</dbReference>
<dbReference type="SUPFAM" id="SSF50978">
    <property type="entry name" value="WD40 repeat-like"/>
    <property type="match status" value="1"/>
</dbReference>
<dbReference type="InterPro" id="IPR001680">
    <property type="entry name" value="WD40_rpt"/>
</dbReference>
<evidence type="ECO:0000256" key="7">
    <source>
        <dbReference type="PROSITE-ProRule" id="PRU00221"/>
    </source>
</evidence>
<dbReference type="GO" id="GO:1990234">
    <property type="term" value="C:transferase complex"/>
    <property type="evidence" value="ECO:0007669"/>
    <property type="project" value="UniProtKB-ARBA"/>
</dbReference>
<dbReference type="PANTHER" id="PTHR22847:SF637">
    <property type="entry name" value="WD REPEAT DOMAIN 5B"/>
    <property type="match status" value="1"/>
</dbReference>
<sequence length="432" mass="48241">MVGLLPSVLHIPSEKNAPIKPLHLSFRDFLINRDKHKTDQSWVVEKETQKLAIRCLQLLLDNGCLKRDICGRRTPGVARSDIDKKVINSCLPPEAQYACLYWVYHFKDSQERVRDGDQAHEFLELHFLHWLEALSLIGRISECIGFIDELQSIVDPEKGAQVVTFLRDAKRFVLNCCWIIDTAPLQLYASALVFAPKQSIMRQTFQRYLPRWISLLSNVDSNWNAVLQTLEGHTSWVRSMVFSKDGKLIASASPDKTAKIWNVATGEEERTLEGHMQSVSSVVFSKDGTLIASGSYDKTVKIWNVATGINVKSFDASRIANVFYFLENDSVFVTSAGRFSLGFLYSSTSYSSERELKLGSPEGQGEVDVRLGFGINHDNTWITAGGPDGRRVLWVPPDFRPGVSTILTEPSGSVHVIGCGSGRVVAGYPEEG</sequence>
<evidence type="ECO:0000256" key="4">
    <source>
        <dbReference type="ARBA" id="ARBA00038415"/>
    </source>
</evidence>
<dbReference type="InterPro" id="IPR015943">
    <property type="entry name" value="WD40/YVTN_repeat-like_dom_sf"/>
</dbReference>
<dbReference type="InterPro" id="IPR036322">
    <property type="entry name" value="WD40_repeat_dom_sf"/>
</dbReference>
<dbReference type="GeneID" id="28957278"/>
<dbReference type="KEGG" id="fox:FOXG_16404"/>
<reference evidence="8 9" key="1">
    <citation type="journal article" date="2010" name="Nature">
        <title>Comparative genomics reveals mobile pathogenicity chromosomes in Fusarium.</title>
        <authorList>
            <person name="Ma L.J."/>
            <person name="van der Does H.C."/>
            <person name="Borkovich K.A."/>
            <person name="Coleman J.J."/>
            <person name="Daboussi M.J."/>
            <person name="Di Pietro A."/>
            <person name="Dufresne M."/>
            <person name="Freitag M."/>
            <person name="Grabherr M."/>
            <person name="Henrissat B."/>
            <person name="Houterman P.M."/>
            <person name="Kang S."/>
            <person name="Shim W.B."/>
            <person name="Woloshuk C."/>
            <person name="Xie X."/>
            <person name="Xu J.R."/>
            <person name="Antoniw J."/>
            <person name="Baker S.E."/>
            <person name="Bluhm B.H."/>
            <person name="Breakspear A."/>
            <person name="Brown D.W."/>
            <person name="Butchko R.A."/>
            <person name="Chapman S."/>
            <person name="Coulson R."/>
            <person name="Coutinho P.M."/>
            <person name="Danchin E.G."/>
            <person name="Diener A."/>
            <person name="Gale L.R."/>
            <person name="Gardiner D.M."/>
            <person name="Goff S."/>
            <person name="Hammond-Kosack K.E."/>
            <person name="Hilburn K."/>
            <person name="Hua-Van A."/>
            <person name="Jonkers W."/>
            <person name="Kazan K."/>
            <person name="Kodira C.D."/>
            <person name="Koehrsen M."/>
            <person name="Kumar L."/>
            <person name="Lee Y.H."/>
            <person name="Li L."/>
            <person name="Manners J.M."/>
            <person name="Miranda-Saavedra D."/>
            <person name="Mukherjee M."/>
            <person name="Park G."/>
            <person name="Park J."/>
            <person name="Park S.Y."/>
            <person name="Proctor R.H."/>
            <person name="Regev A."/>
            <person name="Ruiz-Roldan M.C."/>
            <person name="Sain D."/>
            <person name="Sakthikumar S."/>
            <person name="Sykes S."/>
            <person name="Schwartz D.C."/>
            <person name="Turgeon B.G."/>
            <person name="Wapinski I."/>
            <person name="Yoder O."/>
            <person name="Young S."/>
            <person name="Zeng Q."/>
            <person name="Zhou S."/>
            <person name="Galagan J."/>
            <person name="Cuomo C.A."/>
            <person name="Kistler H.C."/>
            <person name="Rep M."/>
        </authorList>
    </citation>
    <scope>NUCLEOTIDE SEQUENCE [LARGE SCALE GENOMIC DNA]</scope>
    <source>
        <strain evidence="9">4287 / CBS 123668 / FGSC 9935 / NRRL 34936</strain>
    </source>
</reference>
<evidence type="ECO:0000256" key="2">
    <source>
        <dbReference type="ARBA" id="ARBA00022737"/>
    </source>
</evidence>
<gene>
    <name evidence="8" type="ORF">FOXG_16404</name>
</gene>
<feature type="repeat" description="WD" evidence="7">
    <location>
        <begin position="272"/>
        <end position="313"/>
    </location>
</feature>
<name>A0A0J9W9S8_FUSO4</name>
<dbReference type="OrthoDB" id="4900553at2759"/>
<feature type="repeat" description="WD" evidence="7">
    <location>
        <begin position="230"/>
        <end position="271"/>
    </location>
</feature>
<dbReference type="VEuPathDB" id="FungiDB:FOXG_16404"/>
<comment type="function">
    <text evidence="6">Involved in mitochondrial fission. Acts as an adapter protein required to form mitochondrial fission complexes. Formation of these complexes is required to promote constriction and fission of the mitochondrial compartment at a late step in mitochondrial division.</text>
</comment>
<comment type="similarity">
    <text evidence="4">Belongs to the WD repeat MDV1/CAF4 family.</text>
</comment>
<evidence type="ECO:0000256" key="3">
    <source>
        <dbReference type="ARBA" id="ARBA00023054"/>
    </source>
</evidence>